<dbReference type="SMART" id="SM00487">
    <property type="entry name" value="DEXDc"/>
    <property type="match status" value="1"/>
</dbReference>
<evidence type="ECO:0000313" key="6">
    <source>
        <dbReference type="Proteomes" id="UP000469558"/>
    </source>
</evidence>
<dbReference type="GO" id="GO:0016787">
    <property type="term" value="F:hydrolase activity"/>
    <property type="evidence" value="ECO:0007669"/>
    <property type="project" value="UniProtKB-KW"/>
</dbReference>
<organism evidence="5 6">
    <name type="scientific">Lachnellula suecica</name>
    <dbReference type="NCBI Taxonomy" id="602035"/>
    <lineage>
        <taxon>Eukaryota</taxon>
        <taxon>Fungi</taxon>
        <taxon>Dikarya</taxon>
        <taxon>Ascomycota</taxon>
        <taxon>Pezizomycotina</taxon>
        <taxon>Leotiomycetes</taxon>
        <taxon>Helotiales</taxon>
        <taxon>Lachnaceae</taxon>
        <taxon>Lachnellula</taxon>
    </lineage>
</organism>
<feature type="non-terminal residue" evidence="5">
    <location>
        <position position="1"/>
    </location>
</feature>
<dbReference type="AlphaFoldDB" id="A0A8T9CJN6"/>
<keyword evidence="2" id="KW-0378">Hydrolase</keyword>
<dbReference type="InterPro" id="IPR000330">
    <property type="entry name" value="SNF2_N"/>
</dbReference>
<dbReference type="EMBL" id="QGMK01000097">
    <property type="protein sequence ID" value="TVY84300.1"/>
    <property type="molecule type" value="Genomic_DNA"/>
</dbReference>
<dbReference type="InterPro" id="IPR014001">
    <property type="entry name" value="Helicase_ATP-bd"/>
</dbReference>
<evidence type="ECO:0000256" key="1">
    <source>
        <dbReference type="ARBA" id="ARBA00022741"/>
    </source>
</evidence>
<dbReference type="InterPro" id="IPR038718">
    <property type="entry name" value="SNF2-like_sf"/>
</dbReference>
<name>A0A8T9CJN6_9HELO</name>
<evidence type="ECO:0000259" key="4">
    <source>
        <dbReference type="PROSITE" id="PS51192"/>
    </source>
</evidence>
<evidence type="ECO:0000256" key="3">
    <source>
        <dbReference type="ARBA" id="ARBA00022840"/>
    </source>
</evidence>
<dbReference type="GO" id="GO:0008094">
    <property type="term" value="F:ATP-dependent activity, acting on DNA"/>
    <property type="evidence" value="ECO:0007669"/>
    <property type="project" value="TreeGrafter"/>
</dbReference>
<dbReference type="GO" id="GO:0005524">
    <property type="term" value="F:ATP binding"/>
    <property type="evidence" value="ECO:0007669"/>
    <property type="project" value="UniProtKB-KW"/>
</dbReference>
<dbReference type="InterPro" id="IPR027417">
    <property type="entry name" value="P-loop_NTPase"/>
</dbReference>
<reference evidence="5 6" key="1">
    <citation type="submission" date="2018-05" db="EMBL/GenBank/DDBJ databases">
        <title>Genome sequencing and assembly of the regulated plant pathogen Lachnellula willkommii and related sister species for the development of diagnostic species identification markers.</title>
        <authorList>
            <person name="Giroux E."/>
            <person name="Bilodeau G."/>
        </authorList>
    </citation>
    <scope>NUCLEOTIDE SEQUENCE [LARGE SCALE GENOMIC DNA]</scope>
    <source>
        <strain evidence="5 6">CBS 268.59</strain>
    </source>
</reference>
<dbReference type="GO" id="GO:0005634">
    <property type="term" value="C:nucleus"/>
    <property type="evidence" value="ECO:0007669"/>
    <property type="project" value="TreeGrafter"/>
</dbReference>
<dbReference type="CDD" id="cd18008">
    <property type="entry name" value="DEXDc_SHPRH-like"/>
    <property type="match status" value="1"/>
</dbReference>
<proteinExistence type="predicted"/>
<dbReference type="PANTHER" id="PTHR45626">
    <property type="entry name" value="TRANSCRIPTION TERMINATION FACTOR 2-RELATED"/>
    <property type="match status" value="1"/>
</dbReference>
<keyword evidence="6" id="KW-1185">Reference proteome</keyword>
<dbReference type="SUPFAM" id="SSF52540">
    <property type="entry name" value="P-loop containing nucleoside triphosphate hydrolases"/>
    <property type="match status" value="1"/>
</dbReference>
<sequence length="482" mass="54501">MLGASMIQALRDEGCTLQLYCLWNSATSTENYDHKPRKTTQDGAVSLNIIIYGPELLSCLLEDWLLDNSLFLQDPIHCEKDVAYKNPQLLHMDDGEILTTFSLGSQLQNVDIEQIERRPDLFELLNEEHLLTETEPPPVITTPLYSHQKQALTYMLGREHGVAYHQTGKDVWSKTTDSTGQACIGNISGSLAVSTATLLIVPLPLLSILLKLRRHLTPNSLSWTIFHGASKLPLDQAVNFDIVITTYKVVSLQWSKLHSKRPSLHSVLWHRVVLDEAHIIHNSATTIAKSVCAIQAQHRWAVTGTPIQNRLTDLASLFKFLQVYPYSDTQKFDLEISQPWHRNDRIGCLRIKTLINFVSLYRTKSIIDLPDRHDEVYRLQFSDEESKLYEKVKLQTAEMAADAISSNERGAWRNALSKLNELRLICNHGLMQSKKPLPRSRKGTWTSAKDQSIIEEMVDDGSAFCSLCDTVIAEVTSEDLDA</sequence>
<dbReference type="OrthoDB" id="448448at2759"/>
<dbReference type="PANTHER" id="PTHR45626:SF52">
    <property type="entry name" value="SINGLE-STRANDED DNA-DEPENDENT ATPASE (EUROFUNG)"/>
    <property type="match status" value="1"/>
</dbReference>
<dbReference type="GO" id="GO:0006281">
    <property type="term" value="P:DNA repair"/>
    <property type="evidence" value="ECO:0007669"/>
    <property type="project" value="TreeGrafter"/>
</dbReference>
<feature type="domain" description="Helicase ATP-binding" evidence="4">
    <location>
        <begin position="197"/>
        <end position="324"/>
    </location>
</feature>
<keyword evidence="3" id="KW-0067">ATP-binding</keyword>
<protein>
    <submittedName>
        <fullName evidence="5">Putative global transactivator</fullName>
    </submittedName>
</protein>
<accession>A0A8T9CJN6</accession>
<comment type="caution">
    <text evidence="5">The sequence shown here is derived from an EMBL/GenBank/DDBJ whole genome shotgun (WGS) entry which is preliminary data.</text>
</comment>
<dbReference type="PROSITE" id="PS51192">
    <property type="entry name" value="HELICASE_ATP_BIND_1"/>
    <property type="match status" value="1"/>
</dbReference>
<evidence type="ECO:0000313" key="5">
    <source>
        <dbReference type="EMBL" id="TVY84300.1"/>
    </source>
</evidence>
<dbReference type="Pfam" id="PF00176">
    <property type="entry name" value="SNF2-rel_dom"/>
    <property type="match status" value="1"/>
</dbReference>
<evidence type="ECO:0000256" key="2">
    <source>
        <dbReference type="ARBA" id="ARBA00022801"/>
    </source>
</evidence>
<dbReference type="InterPro" id="IPR050628">
    <property type="entry name" value="SNF2_RAD54_helicase_TF"/>
</dbReference>
<dbReference type="Gene3D" id="3.40.50.10810">
    <property type="entry name" value="Tandem AAA-ATPase domain"/>
    <property type="match status" value="1"/>
</dbReference>
<keyword evidence="1" id="KW-0547">Nucleotide-binding</keyword>
<dbReference type="Proteomes" id="UP000469558">
    <property type="component" value="Unassembled WGS sequence"/>
</dbReference>
<gene>
    <name evidence="5" type="primary">GTA</name>
    <name evidence="5" type="ORF">LSUE1_G002732</name>
</gene>